<evidence type="ECO:0000313" key="3">
    <source>
        <dbReference type="EMBL" id="KAL0571739.1"/>
    </source>
</evidence>
<dbReference type="EMBL" id="JBAHYK010000723">
    <property type="protein sequence ID" value="KAL0571739.1"/>
    <property type="molecule type" value="Genomic_DNA"/>
</dbReference>
<feature type="compositionally biased region" description="Acidic residues" evidence="1">
    <location>
        <begin position="113"/>
        <end position="129"/>
    </location>
</feature>
<evidence type="ECO:0000256" key="1">
    <source>
        <dbReference type="SAM" id="MobiDB-lite"/>
    </source>
</evidence>
<organism evidence="3 4">
    <name type="scientific">Marasmius crinis-equi</name>
    <dbReference type="NCBI Taxonomy" id="585013"/>
    <lineage>
        <taxon>Eukaryota</taxon>
        <taxon>Fungi</taxon>
        <taxon>Dikarya</taxon>
        <taxon>Basidiomycota</taxon>
        <taxon>Agaricomycotina</taxon>
        <taxon>Agaricomycetes</taxon>
        <taxon>Agaricomycetidae</taxon>
        <taxon>Agaricales</taxon>
        <taxon>Marasmiineae</taxon>
        <taxon>Marasmiaceae</taxon>
        <taxon>Marasmius</taxon>
    </lineage>
</organism>
<accession>A0ABR3F8X5</accession>
<name>A0ABR3F8X5_9AGAR</name>
<dbReference type="Pfam" id="PF18759">
    <property type="entry name" value="Plavaka"/>
    <property type="match status" value="1"/>
</dbReference>
<dbReference type="InterPro" id="IPR041078">
    <property type="entry name" value="Plavaka"/>
</dbReference>
<feature type="region of interest" description="Disordered" evidence="1">
    <location>
        <begin position="35"/>
        <end position="66"/>
    </location>
</feature>
<evidence type="ECO:0000259" key="2">
    <source>
        <dbReference type="Pfam" id="PF20722"/>
    </source>
</evidence>
<feature type="compositionally biased region" description="Pro residues" evidence="1">
    <location>
        <begin position="168"/>
        <end position="179"/>
    </location>
</feature>
<sequence>MPAICKGCDTEFDLFSLHRHLSRTKKPECLAFANSPDDAFDSVPEPSLSDKDCDDEDAPSNMPPLPLFLEDESMEIDNHELFSSYDVDMEPRTFEGDFAGEKYTLSQLGQSSDGEEDEDGYDDPEESDSSESNGGSDEEDAVNALIEESWEAPRYPRHPQSPSLDTHPAPPTPRTPPIPNITCRLKVEDHLRDPPYIVKFGGRAGEPMKGGEDRVDSDTRYREQLGDSSSVWFPFSSQIDWEIPGVVDALGLSFKNTEELNKIIDTQLPGRPVFKRAEAVVGDEAFEFYHRDVLECVRALWGDPDLSSYLIMCPERHYMDSTRQKRLFHSMHTGRWWWATQKRVEQTHPGATIIPVILSSDKTQLTVFGNKTAYPVYITIGNIPKEIRRKPSRGAYLLLAYLPTSKLSQIPTKAGRRRALANLFHACMGHITAPLRSAGVDGMRVVNGIGVPRRGHPILACYVADYPEQTLVTTAKGNRCPALCPTAPDELGNDLTDHPFFELAEALRVLEHISQGPTVFAQACQDAGLKPAPEPFWKGLPYTNIFQSMTPDILHQLYQGLIKHLVAWLITIVGEKEIDARCRRFPPNHNIRLFMRGISGLSRVTGTEHQMIGKFLLGLIIDIPLPAGASSEKLCAAVRSMLDFIYLAQYPLHSTNTLSLLRASLTEFHNNKDIFVELGACPSFRIPKLHACQHFSTHFENFGTADNFNTEYTERLHIDLAKNAYRSTNRRDELPQMVLWLDRKEKLHRHTKFINATLSGSTAPPLLYDIDPGVTFERTMKMTIHPTLKAVKFTRLISDYGAVHFREALARYVVSIREPEVNTRTMIQHAQSVYLPFARVPVWHRVKWTTPDIYSSSSHGTVIVDSVHVNPSRTDKRGHIVPGRFDTVLVNVNDGGRLGVKGYRIGQIRAIFSLHRSKRYLNELFQPHEQPYVARHLAYVEWFTPFSVRPEGTHGLYKISRSNTDGTRDSSIVPLTDIRRSVHLYPRFGPVVPPEWTSSNVLDEAKYFYVNCFSDRHAYFTVF</sequence>
<gene>
    <name evidence="3" type="ORF">V5O48_010221</name>
</gene>
<dbReference type="InterPro" id="IPR049233">
    <property type="entry name" value="DUF6830"/>
</dbReference>
<reference evidence="3 4" key="1">
    <citation type="submission" date="2024-02" db="EMBL/GenBank/DDBJ databases">
        <title>A draft genome for the cacao thread blight pathogen Marasmius crinis-equi.</title>
        <authorList>
            <person name="Cohen S.P."/>
            <person name="Baruah I.K."/>
            <person name="Amoako-Attah I."/>
            <person name="Bukari Y."/>
            <person name="Meinhardt L.W."/>
            <person name="Bailey B.A."/>
        </authorList>
    </citation>
    <scope>NUCLEOTIDE SEQUENCE [LARGE SCALE GENOMIC DNA]</scope>
    <source>
        <strain evidence="3 4">GH-76</strain>
    </source>
</reference>
<protein>
    <recommendedName>
        <fullName evidence="2">DUF6830 domain-containing protein</fullName>
    </recommendedName>
</protein>
<proteinExistence type="predicted"/>
<dbReference type="Proteomes" id="UP001465976">
    <property type="component" value="Unassembled WGS sequence"/>
</dbReference>
<feature type="region of interest" description="Disordered" evidence="1">
    <location>
        <begin position="198"/>
        <end position="217"/>
    </location>
</feature>
<evidence type="ECO:0000313" key="4">
    <source>
        <dbReference type="Proteomes" id="UP001465976"/>
    </source>
</evidence>
<feature type="domain" description="DUF6830" evidence="2">
    <location>
        <begin position="777"/>
        <end position="894"/>
    </location>
</feature>
<comment type="caution">
    <text evidence="3">The sequence shown here is derived from an EMBL/GenBank/DDBJ whole genome shotgun (WGS) entry which is preliminary data.</text>
</comment>
<dbReference type="Pfam" id="PF20722">
    <property type="entry name" value="DUF6830"/>
    <property type="match status" value="1"/>
</dbReference>
<keyword evidence="4" id="KW-1185">Reference proteome</keyword>
<feature type="region of interest" description="Disordered" evidence="1">
    <location>
        <begin position="106"/>
        <end position="181"/>
    </location>
</feature>